<reference evidence="14 15" key="1">
    <citation type="submission" date="2020-04" db="EMBL/GenBank/DDBJ databases">
        <authorList>
            <person name="Alioto T."/>
            <person name="Alioto T."/>
            <person name="Gomez Garrido J."/>
        </authorList>
    </citation>
    <scope>NUCLEOTIDE SEQUENCE [LARGE SCALE GENOMIC DNA]</scope>
</reference>
<dbReference type="InterPro" id="IPR019734">
    <property type="entry name" value="TPR_rpt"/>
</dbReference>
<evidence type="ECO:0000256" key="12">
    <source>
        <dbReference type="SAM" id="MobiDB-lite"/>
    </source>
</evidence>
<dbReference type="GO" id="GO:0005786">
    <property type="term" value="C:signal recognition particle, endoplasmic reticulum targeting"/>
    <property type="evidence" value="ECO:0007669"/>
    <property type="project" value="UniProtKB-UniRule"/>
</dbReference>
<evidence type="ECO:0000256" key="3">
    <source>
        <dbReference type="ARBA" id="ARBA00007676"/>
    </source>
</evidence>
<evidence type="ECO:0000313" key="15">
    <source>
        <dbReference type="Proteomes" id="UP000494165"/>
    </source>
</evidence>
<name>A0A8S1CXQ0_9INSE</name>
<dbReference type="Proteomes" id="UP000494165">
    <property type="component" value="Unassembled WGS sequence"/>
</dbReference>
<evidence type="ECO:0000256" key="6">
    <source>
        <dbReference type="ARBA" id="ARBA00022737"/>
    </source>
</evidence>
<dbReference type="Gene3D" id="1.25.40.10">
    <property type="entry name" value="Tetratricopeptide repeat domain"/>
    <property type="match status" value="3"/>
</dbReference>
<dbReference type="PANTHER" id="PTHR14094:SF9">
    <property type="entry name" value="SIGNAL RECOGNITION PARTICLE SUBUNIT SRP72"/>
    <property type="match status" value="1"/>
</dbReference>
<dbReference type="InterPro" id="IPR013699">
    <property type="entry name" value="Signal_recog_part_SRP72_RNA-bd"/>
</dbReference>
<protein>
    <recommendedName>
        <fullName evidence="4 11">Signal recognition particle subunit SRP72</fullName>
    </recommendedName>
</protein>
<evidence type="ECO:0000256" key="2">
    <source>
        <dbReference type="ARBA" id="ARBA00004496"/>
    </source>
</evidence>
<dbReference type="SUPFAM" id="SSF48452">
    <property type="entry name" value="TPR-like"/>
    <property type="match status" value="2"/>
</dbReference>
<feature type="domain" description="Signal recognition particle SRP72 subunit RNA-binding" evidence="13">
    <location>
        <begin position="560"/>
        <end position="608"/>
    </location>
</feature>
<dbReference type="SMART" id="SM00028">
    <property type="entry name" value="TPR"/>
    <property type="match status" value="4"/>
</dbReference>
<evidence type="ECO:0000256" key="9">
    <source>
        <dbReference type="ARBA" id="ARBA00023135"/>
    </source>
</evidence>
<evidence type="ECO:0000256" key="10">
    <source>
        <dbReference type="ARBA" id="ARBA00023274"/>
    </source>
</evidence>
<dbReference type="Pfam" id="PF13181">
    <property type="entry name" value="TPR_8"/>
    <property type="match status" value="1"/>
</dbReference>
<proteinExistence type="inferred from homology"/>
<evidence type="ECO:0000256" key="1">
    <source>
        <dbReference type="ARBA" id="ARBA00004240"/>
    </source>
</evidence>
<keyword evidence="9 11" id="KW-0733">Signal recognition particle</keyword>
<dbReference type="InterPro" id="IPR031545">
    <property type="entry name" value="SRP72_TPR-like"/>
</dbReference>
<evidence type="ECO:0000256" key="5">
    <source>
        <dbReference type="ARBA" id="ARBA00022490"/>
    </source>
</evidence>
<dbReference type="AlphaFoldDB" id="A0A8S1CXQ0"/>
<dbReference type="GO" id="GO:0043022">
    <property type="term" value="F:ribosome binding"/>
    <property type="evidence" value="ECO:0007669"/>
    <property type="project" value="TreeGrafter"/>
</dbReference>
<feature type="compositionally biased region" description="Basic and acidic residues" evidence="12">
    <location>
        <begin position="593"/>
        <end position="605"/>
    </location>
</feature>
<dbReference type="GO" id="GO:0005783">
    <property type="term" value="C:endoplasmic reticulum"/>
    <property type="evidence" value="ECO:0007669"/>
    <property type="project" value="UniProtKB-SubCell"/>
</dbReference>
<sequence>MAGANKNVSLSGLYGDLNKHGANGDYDRALKVCNRRKPLKPWHFLSGHVLTCFIVIVAVLHEFPDEEKAFQCKLVCLIQTSKFQEAIQALGKSQKFSGEFPFEKAYCQYRLNQPKEALDTIDSAGSLDQKLKELKAQVLYRLEDYEACFDVYRDLIKSNADDFEDERETNLAAVVANLSIEGTKRDLPTLRESTYELLYNSACRLLGTGQVLEAEKKLKQSEKMCRESLEEEGSTEEDIEDELSIVKVQLAFCLHKMGREKEAQVIYNRALKQKPDDIALVAITSNNLAVLNREGNLFDSKKRLKSATVDGLEHKLTQRQRRAIAVNQCLLAALTGQAEQCAAMCDKVAKQYASTKEELVLVRATALARDGKVADAGKLLNDESKQAPKRRLELQLAAVQMHLAEGDTKAACDILKNMGDSTFSPGIVSALVTLYLASSDRKSASTVLKDAVEWYRKNKTGSQSSLSMLWRKAADFHLRGGEPQVAARSLEELLKINPSDMKTLAQLVIAYAQFDPKKAQELSKKLPPVGELAQDTDIDALETSSWVMGTKVMKKVTAKVEASPMTGENLLRKKRRKRPGKLPKNYIAGATPDPERWLPRYERSGYKKKKDRRVKEQLKGSQGTAYGASEQFDMSARVPAAKSSPQTPATPDQGPRSYQKKQTKKKKGKGGKW</sequence>
<evidence type="ECO:0000256" key="7">
    <source>
        <dbReference type="ARBA" id="ARBA00022803"/>
    </source>
</evidence>
<accession>A0A8S1CXQ0</accession>
<evidence type="ECO:0000259" key="13">
    <source>
        <dbReference type="Pfam" id="PF08492"/>
    </source>
</evidence>
<dbReference type="PIRSF" id="PIRSF038922">
    <property type="entry name" value="SRP72"/>
    <property type="match status" value="1"/>
</dbReference>
<gene>
    <name evidence="14" type="ORF">CLODIP_2_CD14949</name>
</gene>
<keyword evidence="15" id="KW-1185">Reference proteome</keyword>
<dbReference type="GO" id="GO:0008312">
    <property type="term" value="F:7S RNA binding"/>
    <property type="evidence" value="ECO:0007669"/>
    <property type="project" value="InterPro"/>
</dbReference>
<dbReference type="FunFam" id="1.25.40.10:FF:000062">
    <property type="entry name" value="Signal recognition particle subunit SRP72"/>
    <property type="match status" value="1"/>
</dbReference>
<evidence type="ECO:0000256" key="8">
    <source>
        <dbReference type="ARBA" id="ARBA00022824"/>
    </source>
</evidence>
<dbReference type="PANTHER" id="PTHR14094">
    <property type="entry name" value="SIGNAL RECOGNITION PARTICLE 72"/>
    <property type="match status" value="1"/>
</dbReference>
<keyword evidence="10 11" id="KW-0687">Ribonucleoprotein</keyword>
<feature type="region of interest" description="Disordered" evidence="12">
    <location>
        <begin position="566"/>
        <end position="673"/>
    </location>
</feature>
<dbReference type="InterPro" id="IPR011990">
    <property type="entry name" value="TPR-like_helical_dom_sf"/>
</dbReference>
<feature type="compositionally biased region" description="Basic residues" evidence="12">
    <location>
        <begin position="658"/>
        <end position="673"/>
    </location>
</feature>
<dbReference type="Pfam" id="PF08492">
    <property type="entry name" value="SRP72"/>
    <property type="match status" value="1"/>
</dbReference>
<evidence type="ECO:0000256" key="4">
    <source>
        <dbReference type="ARBA" id="ARBA00018350"/>
    </source>
</evidence>
<comment type="function">
    <text evidence="11">Component of the signal recognition particle (SRP) complex, a ribonucleoprotein complex that mediates the cotranslational targeting of secretory and membrane proteins to the endoplasmic reticulum (ER).</text>
</comment>
<dbReference type="Pfam" id="PF17004">
    <property type="entry name" value="SRP_TPR_like"/>
    <property type="match status" value="1"/>
</dbReference>
<dbReference type="EMBL" id="CADEPI010000114">
    <property type="protein sequence ID" value="CAB3375552.1"/>
    <property type="molecule type" value="Genomic_DNA"/>
</dbReference>
<dbReference type="GO" id="GO:0006614">
    <property type="term" value="P:SRP-dependent cotranslational protein targeting to membrane"/>
    <property type="evidence" value="ECO:0007669"/>
    <property type="project" value="UniProtKB-UniRule"/>
</dbReference>
<keyword evidence="8" id="KW-0256">Endoplasmic reticulum</keyword>
<comment type="subcellular location">
    <subcellularLocation>
        <location evidence="2 11">Cytoplasm</location>
    </subcellularLocation>
    <subcellularLocation>
        <location evidence="1">Endoplasmic reticulum</location>
    </subcellularLocation>
</comment>
<comment type="caution">
    <text evidence="14">The sequence shown here is derived from an EMBL/GenBank/DDBJ whole genome shotgun (WGS) entry which is preliminary data.</text>
</comment>
<organism evidence="14 15">
    <name type="scientific">Cloeon dipterum</name>
    <dbReference type="NCBI Taxonomy" id="197152"/>
    <lineage>
        <taxon>Eukaryota</taxon>
        <taxon>Metazoa</taxon>
        <taxon>Ecdysozoa</taxon>
        <taxon>Arthropoda</taxon>
        <taxon>Hexapoda</taxon>
        <taxon>Insecta</taxon>
        <taxon>Pterygota</taxon>
        <taxon>Palaeoptera</taxon>
        <taxon>Ephemeroptera</taxon>
        <taxon>Pisciforma</taxon>
        <taxon>Baetidae</taxon>
        <taxon>Cloeon</taxon>
    </lineage>
</organism>
<keyword evidence="5 11" id="KW-0963">Cytoplasm</keyword>
<keyword evidence="7" id="KW-0802">TPR repeat</keyword>
<evidence type="ECO:0000313" key="14">
    <source>
        <dbReference type="EMBL" id="CAB3375552.1"/>
    </source>
</evidence>
<dbReference type="OrthoDB" id="5421607at2759"/>
<dbReference type="InterPro" id="IPR026270">
    <property type="entry name" value="SRP72"/>
</dbReference>
<evidence type="ECO:0000256" key="11">
    <source>
        <dbReference type="PIRNR" id="PIRNR038922"/>
    </source>
</evidence>
<comment type="similarity">
    <text evidence="3 11">Belongs to the SRP72 family.</text>
</comment>
<keyword evidence="6" id="KW-0677">Repeat</keyword>
<feature type="compositionally biased region" description="Basic residues" evidence="12">
    <location>
        <begin position="572"/>
        <end position="581"/>
    </location>
</feature>